<dbReference type="CDD" id="cd18552">
    <property type="entry name" value="ABC_6TM_MsbA_like"/>
    <property type="match status" value="1"/>
</dbReference>
<dbReference type="EMBL" id="NXLX01000004">
    <property type="protein sequence ID" value="RDU74218.1"/>
    <property type="molecule type" value="Genomic_DNA"/>
</dbReference>
<feature type="transmembrane region" description="Helical" evidence="7">
    <location>
        <begin position="57"/>
        <end position="81"/>
    </location>
</feature>
<dbReference type="RefSeq" id="WP_115578726.1">
    <property type="nucleotide sequence ID" value="NZ_NXLX01000004.1"/>
</dbReference>
<evidence type="ECO:0000256" key="5">
    <source>
        <dbReference type="ARBA" id="ARBA00022989"/>
    </source>
</evidence>
<dbReference type="SUPFAM" id="SSF52540">
    <property type="entry name" value="P-loop containing nucleoside triphosphate hydrolases"/>
    <property type="match status" value="1"/>
</dbReference>
<evidence type="ECO:0000313" key="11">
    <source>
        <dbReference type="Proteomes" id="UP000256695"/>
    </source>
</evidence>
<comment type="caution">
    <text evidence="10">The sequence shown here is derived from an EMBL/GenBank/DDBJ whole genome shotgun (WGS) entry which is preliminary data.</text>
</comment>
<dbReference type="PANTHER" id="PTHR43394:SF1">
    <property type="entry name" value="ATP-BINDING CASSETTE SUB-FAMILY B MEMBER 10, MITOCHONDRIAL"/>
    <property type="match status" value="1"/>
</dbReference>
<dbReference type="PROSITE" id="PS00211">
    <property type="entry name" value="ABC_TRANSPORTER_1"/>
    <property type="match status" value="1"/>
</dbReference>
<dbReference type="SMART" id="SM00382">
    <property type="entry name" value="AAA"/>
    <property type="match status" value="1"/>
</dbReference>
<feature type="transmembrane region" description="Helical" evidence="7">
    <location>
        <begin position="17"/>
        <end position="37"/>
    </location>
</feature>
<comment type="subcellular location">
    <subcellularLocation>
        <location evidence="1">Cell membrane</location>
        <topology evidence="1">Multi-pass membrane protein</topology>
    </subcellularLocation>
</comment>
<feature type="transmembrane region" description="Helical" evidence="7">
    <location>
        <begin position="249"/>
        <end position="267"/>
    </location>
</feature>
<accession>A0A3D8J9W1</accession>
<evidence type="ECO:0000256" key="6">
    <source>
        <dbReference type="ARBA" id="ARBA00023136"/>
    </source>
</evidence>
<organism evidence="10 11">
    <name type="scientific">Helicobacter anseris</name>
    <dbReference type="NCBI Taxonomy" id="375926"/>
    <lineage>
        <taxon>Bacteria</taxon>
        <taxon>Pseudomonadati</taxon>
        <taxon>Campylobacterota</taxon>
        <taxon>Epsilonproteobacteria</taxon>
        <taxon>Campylobacterales</taxon>
        <taxon>Helicobacteraceae</taxon>
        <taxon>Helicobacter</taxon>
    </lineage>
</organism>
<keyword evidence="4" id="KW-0067">ATP-binding</keyword>
<keyword evidence="3" id="KW-0547">Nucleotide-binding</keyword>
<dbReference type="PANTHER" id="PTHR43394">
    <property type="entry name" value="ATP-DEPENDENT PERMEASE MDL1, MITOCHONDRIAL"/>
    <property type="match status" value="1"/>
</dbReference>
<evidence type="ECO:0000256" key="2">
    <source>
        <dbReference type="ARBA" id="ARBA00022692"/>
    </source>
</evidence>
<evidence type="ECO:0000256" key="1">
    <source>
        <dbReference type="ARBA" id="ARBA00004651"/>
    </source>
</evidence>
<dbReference type="OrthoDB" id="9760168at2"/>
<evidence type="ECO:0000256" key="4">
    <source>
        <dbReference type="ARBA" id="ARBA00022840"/>
    </source>
</evidence>
<dbReference type="InterPro" id="IPR017871">
    <property type="entry name" value="ABC_transporter-like_CS"/>
</dbReference>
<name>A0A3D8J9W1_9HELI</name>
<gene>
    <name evidence="10" type="ORF">CQA57_02825</name>
</gene>
<dbReference type="Gene3D" id="1.20.1560.10">
    <property type="entry name" value="ABC transporter type 1, transmembrane domain"/>
    <property type="match status" value="1"/>
</dbReference>
<keyword evidence="6 7" id="KW-0472">Membrane</keyword>
<protein>
    <submittedName>
        <fullName evidence="10">ABC transporter permease</fullName>
    </submittedName>
</protein>
<feature type="domain" description="ABC transporter" evidence="8">
    <location>
        <begin position="334"/>
        <end position="548"/>
    </location>
</feature>
<dbReference type="PROSITE" id="PS50893">
    <property type="entry name" value="ABC_TRANSPORTER_2"/>
    <property type="match status" value="1"/>
</dbReference>
<keyword evidence="11" id="KW-1185">Reference proteome</keyword>
<evidence type="ECO:0000259" key="8">
    <source>
        <dbReference type="PROSITE" id="PS50893"/>
    </source>
</evidence>
<evidence type="ECO:0000256" key="7">
    <source>
        <dbReference type="SAM" id="Phobius"/>
    </source>
</evidence>
<dbReference type="InterPro" id="IPR003593">
    <property type="entry name" value="AAA+_ATPase"/>
</dbReference>
<dbReference type="GO" id="GO:0015421">
    <property type="term" value="F:ABC-type oligopeptide transporter activity"/>
    <property type="evidence" value="ECO:0007669"/>
    <property type="project" value="TreeGrafter"/>
</dbReference>
<dbReference type="InterPro" id="IPR036640">
    <property type="entry name" value="ABC1_TM_sf"/>
</dbReference>
<keyword evidence="5 7" id="KW-1133">Transmembrane helix</keyword>
<dbReference type="Pfam" id="PF00664">
    <property type="entry name" value="ABC_membrane"/>
    <property type="match status" value="1"/>
</dbReference>
<dbReference type="InterPro" id="IPR027417">
    <property type="entry name" value="P-loop_NTPase"/>
</dbReference>
<dbReference type="Pfam" id="PF00005">
    <property type="entry name" value="ABC_tran"/>
    <property type="match status" value="1"/>
</dbReference>
<dbReference type="GO" id="GO:0016887">
    <property type="term" value="F:ATP hydrolysis activity"/>
    <property type="evidence" value="ECO:0007669"/>
    <property type="project" value="InterPro"/>
</dbReference>
<dbReference type="GO" id="GO:0005524">
    <property type="term" value="F:ATP binding"/>
    <property type="evidence" value="ECO:0007669"/>
    <property type="project" value="UniProtKB-KW"/>
</dbReference>
<reference evidence="10 11" key="1">
    <citation type="submission" date="2018-04" db="EMBL/GenBank/DDBJ databases">
        <title>Novel Campyloabacter and Helicobacter Species and Strains.</title>
        <authorList>
            <person name="Mannion A.J."/>
            <person name="Shen Z."/>
            <person name="Fox J.G."/>
        </authorList>
    </citation>
    <scope>NUCLEOTIDE SEQUENCE [LARGE SCALE GENOMIC DNA]</scope>
    <source>
        <strain evidence="10 11">MIT 04-9362</strain>
    </source>
</reference>
<feature type="domain" description="ABC transmembrane type-1" evidence="9">
    <location>
        <begin position="20"/>
        <end position="302"/>
    </location>
</feature>
<dbReference type="GO" id="GO:0005886">
    <property type="term" value="C:plasma membrane"/>
    <property type="evidence" value="ECO:0007669"/>
    <property type="project" value="UniProtKB-SubCell"/>
</dbReference>
<dbReference type="Proteomes" id="UP000256695">
    <property type="component" value="Unassembled WGS sequence"/>
</dbReference>
<sequence length="548" mass="61723">MKIFYQRFWGYIKEYKIFFLIAVFGAVLSGICTAWTAHLVKPTLDDIFINKDSFMLVLVPILVILSFLGKGVGILLQTYFMNYIGLDIIKRIRNQMLEKMLEMEMGFFNSMRSGELISRITNDIGLIRMAVSNYFAQAIQEVLTAIALIVVVISNSPKLAVIGLVIMPLAIYPLSLIIKKIKNIARKNQEKNSDITSKLTEIFNNVEIIKTNNGEKIEAKNFAQQNEHFFKLGLKSAFLNQLNSPIMEFLGAIAIGLIIFLGGNEVIKGNLKPGEFFSFMTALFMLYSPIKKLVNMFSSAQEAVVASDRIFEILNRKPLIVDGKIDFEEDIVSLQIQNVSLVYEKKLALNRVNMDLKMNDIVAFVGKSGGGKSSLVNLILRLYDCTEGRICLNHQDIKDFTQYSLREKIAVVTQRIFIFNDSVLANVAYGSVVDEQKVIEALKKADAWDFVERLDSGIYTILDEFGTNLSGGQRQRIAIARAIYKNSQILILDEATSALDSKTEESIKDTIAKIAKNKIVILVAHRPSTIELANKIYHFEEGVITQEK</sequence>
<dbReference type="InterPro" id="IPR011527">
    <property type="entry name" value="ABC1_TM_dom"/>
</dbReference>
<dbReference type="SUPFAM" id="SSF90123">
    <property type="entry name" value="ABC transporter transmembrane region"/>
    <property type="match status" value="1"/>
</dbReference>
<dbReference type="InterPro" id="IPR039421">
    <property type="entry name" value="Type_1_exporter"/>
</dbReference>
<dbReference type="AlphaFoldDB" id="A0A3D8J9W1"/>
<evidence type="ECO:0000313" key="10">
    <source>
        <dbReference type="EMBL" id="RDU74218.1"/>
    </source>
</evidence>
<dbReference type="PROSITE" id="PS50929">
    <property type="entry name" value="ABC_TM1F"/>
    <property type="match status" value="1"/>
</dbReference>
<evidence type="ECO:0000256" key="3">
    <source>
        <dbReference type="ARBA" id="ARBA00022741"/>
    </source>
</evidence>
<feature type="transmembrane region" description="Helical" evidence="7">
    <location>
        <begin position="159"/>
        <end position="178"/>
    </location>
</feature>
<keyword evidence="2 7" id="KW-0812">Transmembrane</keyword>
<evidence type="ECO:0000259" key="9">
    <source>
        <dbReference type="PROSITE" id="PS50929"/>
    </source>
</evidence>
<proteinExistence type="predicted"/>
<feature type="transmembrane region" description="Helical" evidence="7">
    <location>
        <begin position="134"/>
        <end position="153"/>
    </location>
</feature>
<dbReference type="InterPro" id="IPR003439">
    <property type="entry name" value="ABC_transporter-like_ATP-bd"/>
</dbReference>
<dbReference type="Gene3D" id="3.40.50.300">
    <property type="entry name" value="P-loop containing nucleotide triphosphate hydrolases"/>
    <property type="match status" value="1"/>
</dbReference>